<gene>
    <name evidence="1" type="ORF">BCR34DRAFT_282806</name>
</gene>
<reference evidence="1 2" key="1">
    <citation type="submission" date="2016-07" db="EMBL/GenBank/DDBJ databases">
        <title>Pervasive Adenine N6-methylation of Active Genes in Fungi.</title>
        <authorList>
            <consortium name="DOE Joint Genome Institute"/>
            <person name="Mondo S.J."/>
            <person name="Dannebaum R.O."/>
            <person name="Kuo R.C."/>
            <person name="Labutti K."/>
            <person name="Haridas S."/>
            <person name="Kuo A."/>
            <person name="Salamov A."/>
            <person name="Ahrendt S.R."/>
            <person name="Lipzen A."/>
            <person name="Sullivan W."/>
            <person name="Andreopoulos W.B."/>
            <person name="Clum A."/>
            <person name="Lindquist E."/>
            <person name="Daum C."/>
            <person name="Ramamoorthy G.K."/>
            <person name="Gryganskyi A."/>
            <person name="Culley D."/>
            <person name="Magnuson J.K."/>
            <person name="James T.Y."/>
            <person name="O'Malley M.A."/>
            <person name="Stajich J.E."/>
            <person name="Spatafora J.W."/>
            <person name="Visel A."/>
            <person name="Grigoriev I.V."/>
        </authorList>
    </citation>
    <scope>NUCLEOTIDE SEQUENCE [LARGE SCALE GENOMIC DNA]</scope>
    <source>
        <strain evidence="1 2">CBS 115471</strain>
    </source>
</reference>
<evidence type="ECO:0000313" key="1">
    <source>
        <dbReference type="EMBL" id="ORY12985.1"/>
    </source>
</evidence>
<evidence type="ECO:0000313" key="2">
    <source>
        <dbReference type="Proteomes" id="UP000193144"/>
    </source>
</evidence>
<sequence>MRCAGHSLPGACILLAAKARPTRGRERCVLCSLYHSTEGPNGRSSFIEKMSDSCYHKTRRISHASVRVVKIPAPVPPQRTVIDFFPPPVVTQLARYDSPHVSKWDCAARRMRPFVSHTGPLTYSLCAWTEEQPPNDGVGVMSLLQPVAQGLGSKATTSLAVLPLAIASLE</sequence>
<keyword evidence="2" id="KW-1185">Reference proteome</keyword>
<name>A0A1Y1ZT63_9PLEO</name>
<dbReference type="Proteomes" id="UP000193144">
    <property type="component" value="Unassembled WGS sequence"/>
</dbReference>
<dbReference type="AlphaFoldDB" id="A0A1Y1ZT63"/>
<accession>A0A1Y1ZT63</accession>
<comment type="caution">
    <text evidence="1">The sequence shown here is derived from an EMBL/GenBank/DDBJ whole genome shotgun (WGS) entry which is preliminary data.</text>
</comment>
<dbReference type="EMBL" id="MCFA01000046">
    <property type="protein sequence ID" value="ORY12985.1"/>
    <property type="molecule type" value="Genomic_DNA"/>
</dbReference>
<protein>
    <submittedName>
        <fullName evidence="1">Uncharacterized protein</fullName>
    </submittedName>
</protein>
<proteinExistence type="predicted"/>
<organism evidence="1 2">
    <name type="scientific">Clohesyomyces aquaticus</name>
    <dbReference type="NCBI Taxonomy" id="1231657"/>
    <lineage>
        <taxon>Eukaryota</taxon>
        <taxon>Fungi</taxon>
        <taxon>Dikarya</taxon>
        <taxon>Ascomycota</taxon>
        <taxon>Pezizomycotina</taxon>
        <taxon>Dothideomycetes</taxon>
        <taxon>Pleosporomycetidae</taxon>
        <taxon>Pleosporales</taxon>
        <taxon>Lindgomycetaceae</taxon>
        <taxon>Clohesyomyces</taxon>
    </lineage>
</organism>